<dbReference type="CDD" id="cd00093">
    <property type="entry name" value="HTH_XRE"/>
    <property type="match status" value="1"/>
</dbReference>
<name>A0A921GG36_9ACTN</name>
<reference evidence="2" key="1">
    <citation type="journal article" date="2021" name="PeerJ">
        <title>Extensive microbial diversity within the chicken gut microbiome revealed by metagenomics and culture.</title>
        <authorList>
            <person name="Gilroy R."/>
            <person name="Ravi A."/>
            <person name="Getino M."/>
            <person name="Pursley I."/>
            <person name="Horton D.L."/>
            <person name="Alikhan N.F."/>
            <person name="Baker D."/>
            <person name="Gharbi K."/>
            <person name="Hall N."/>
            <person name="Watson M."/>
            <person name="Adriaenssens E.M."/>
            <person name="Foster-Nyarko E."/>
            <person name="Jarju S."/>
            <person name="Secka A."/>
            <person name="Antonio M."/>
            <person name="Oren A."/>
            <person name="Chaudhuri R.R."/>
            <person name="La Ragione R."/>
            <person name="Hildebrand F."/>
            <person name="Pallen M.J."/>
        </authorList>
    </citation>
    <scope>NUCLEOTIDE SEQUENCE</scope>
    <source>
        <strain evidence="2">CHK124-7917</strain>
    </source>
</reference>
<dbReference type="SMART" id="SM00530">
    <property type="entry name" value="HTH_XRE"/>
    <property type="match status" value="1"/>
</dbReference>
<evidence type="ECO:0000313" key="2">
    <source>
        <dbReference type="EMBL" id="HJF45346.1"/>
    </source>
</evidence>
<proteinExistence type="predicted"/>
<dbReference type="RefSeq" id="WP_274959131.1">
    <property type="nucleotide sequence ID" value="NZ_DYWQ01000090.1"/>
</dbReference>
<dbReference type="InterPro" id="IPR001387">
    <property type="entry name" value="Cro/C1-type_HTH"/>
</dbReference>
<dbReference type="PROSITE" id="PS50943">
    <property type="entry name" value="HTH_CROC1"/>
    <property type="match status" value="1"/>
</dbReference>
<organism evidence="2 3">
    <name type="scientific">Thermophilibacter provencensis</name>
    <dbReference type="NCBI Taxonomy" id="1852386"/>
    <lineage>
        <taxon>Bacteria</taxon>
        <taxon>Bacillati</taxon>
        <taxon>Actinomycetota</taxon>
        <taxon>Coriobacteriia</taxon>
        <taxon>Coriobacteriales</taxon>
        <taxon>Atopobiaceae</taxon>
        <taxon>Thermophilibacter</taxon>
    </lineage>
</organism>
<dbReference type="SUPFAM" id="SSF47413">
    <property type="entry name" value="lambda repressor-like DNA-binding domains"/>
    <property type="match status" value="1"/>
</dbReference>
<feature type="domain" description="HTH cro/C1-type" evidence="1">
    <location>
        <begin position="7"/>
        <end position="62"/>
    </location>
</feature>
<dbReference type="AlphaFoldDB" id="A0A921GG36"/>
<dbReference type="PANTHER" id="PTHR37301:SF1">
    <property type="entry name" value="DNA-BINDING PROTEIN"/>
    <property type="match status" value="1"/>
</dbReference>
<dbReference type="Pfam" id="PF13443">
    <property type="entry name" value="HTH_26"/>
    <property type="match status" value="1"/>
</dbReference>
<dbReference type="Proteomes" id="UP000697330">
    <property type="component" value="Unassembled WGS sequence"/>
</dbReference>
<accession>A0A921GG36</accession>
<dbReference type="GO" id="GO:0003677">
    <property type="term" value="F:DNA binding"/>
    <property type="evidence" value="ECO:0007669"/>
    <property type="project" value="InterPro"/>
</dbReference>
<dbReference type="EMBL" id="DYWQ01000090">
    <property type="protein sequence ID" value="HJF45346.1"/>
    <property type="molecule type" value="Genomic_DNA"/>
</dbReference>
<dbReference type="PANTHER" id="PTHR37301">
    <property type="entry name" value="DNA-BINDING PROTEIN-RELATED"/>
    <property type="match status" value="1"/>
</dbReference>
<gene>
    <name evidence="2" type="ORF">K8U72_06130</name>
</gene>
<reference evidence="2" key="2">
    <citation type="submission" date="2021-09" db="EMBL/GenBank/DDBJ databases">
        <authorList>
            <person name="Gilroy R."/>
        </authorList>
    </citation>
    <scope>NUCLEOTIDE SEQUENCE</scope>
    <source>
        <strain evidence="2">CHK124-7917</strain>
    </source>
</reference>
<evidence type="ECO:0000313" key="3">
    <source>
        <dbReference type="Proteomes" id="UP000697330"/>
    </source>
</evidence>
<protein>
    <submittedName>
        <fullName evidence="2">Helix-turn-helix transcriptional regulator</fullName>
    </submittedName>
</protein>
<evidence type="ECO:0000259" key="1">
    <source>
        <dbReference type="PROSITE" id="PS50943"/>
    </source>
</evidence>
<dbReference type="InterPro" id="IPR010982">
    <property type="entry name" value="Lambda_DNA-bd_dom_sf"/>
</dbReference>
<dbReference type="Gene3D" id="1.10.260.40">
    <property type="entry name" value="lambda repressor-like DNA-binding domains"/>
    <property type="match status" value="1"/>
</dbReference>
<sequence>MPIVMRLDRMLAQRKITSKELAARVGVSEVTVSCIKRGRIQGIRFAQLEAFCQVLRCKPGDLIDYVEP</sequence>
<comment type="caution">
    <text evidence="2">The sequence shown here is derived from an EMBL/GenBank/DDBJ whole genome shotgun (WGS) entry which is preliminary data.</text>
</comment>